<reference evidence="2" key="1">
    <citation type="submission" date="2017-02" db="EMBL/GenBank/DDBJ databases">
        <title>Natronthermophilus aegyptiacus gen. nov.,sp. nov., an aerobic, extremely halophilic alkalithermophilic archaeon isolated from the athalassohaline Wadi An Natrun, Egypt.</title>
        <authorList>
            <person name="Zhao B."/>
        </authorList>
    </citation>
    <scope>NUCLEOTIDE SEQUENCE [LARGE SCALE GENOMIC DNA]</scope>
    <source>
        <strain evidence="2">JW/NM-HA 15</strain>
    </source>
</reference>
<dbReference type="RefSeq" id="WP_086888025.1">
    <property type="nucleotide sequence ID" value="NZ_CP019893.1"/>
</dbReference>
<proteinExistence type="predicted"/>
<dbReference type="GeneID" id="32893971"/>
<name>A0A2Z2HVT7_9EURY</name>
<evidence type="ECO:0000313" key="1">
    <source>
        <dbReference type="EMBL" id="ARS89647.1"/>
    </source>
</evidence>
<dbReference type="OrthoDB" id="321312at2157"/>
<keyword evidence="2" id="KW-1185">Reference proteome</keyword>
<protein>
    <submittedName>
        <fullName evidence="1">Uncharacterized protein</fullName>
    </submittedName>
</protein>
<dbReference type="EMBL" id="CP019893">
    <property type="protein sequence ID" value="ARS89647.1"/>
    <property type="molecule type" value="Genomic_DNA"/>
</dbReference>
<dbReference type="Proteomes" id="UP000250088">
    <property type="component" value="Chromosome"/>
</dbReference>
<dbReference type="AlphaFoldDB" id="A0A2Z2HVT7"/>
<dbReference type="KEGG" id="naj:B1756_07785"/>
<sequence>MTDEHLLTIAKLREVVDGDLDNRSAIKPHAGLTQNDRQRAALNFVDTIVHESDAFDATSLEDTALGRELYPNLATNAASEAVARGDTSLASYLVGVTETDYDGSALTVTLELVDALHFDGAPSFWSVSGNPNTGKTNSMFKIVDVADRAGGVIEQVPDDLLVLSNAESWRRTDIVVKSMHDLMVQLLEHRDHPKIVVIDEASTHFDARTYNYEVSQQWTPAAKRFAKVGVYAVGLICHTGKDLHPEAKRLTTAAMWKETKKEVMFYQNWPGDADRPTDPLFPDPVTGFEKAVGYDPDDAAPWSWNLRAELFSNDADWPELLDLLEERGPADE</sequence>
<evidence type="ECO:0000313" key="2">
    <source>
        <dbReference type="Proteomes" id="UP000250088"/>
    </source>
</evidence>
<organism evidence="1 2">
    <name type="scientific">Natrarchaeobaculum aegyptiacum</name>
    <dbReference type="NCBI Taxonomy" id="745377"/>
    <lineage>
        <taxon>Archaea</taxon>
        <taxon>Methanobacteriati</taxon>
        <taxon>Methanobacteriota</taxon>
        <taxon>Stenosarchaea group</taxon>
        <taxon>Halobacteria</taxon>
        <taxon>Halobacteriales</taxon>
        <taxon>Natrialbaceae</taxon>
        <taxon>Natrarchaeobaculum</taxon>
    </lineage>
</organism>
<gene>
    <name evidence="1" type="ORF">B1756_07785</name>
</gene>
<accession>A0A2Z2HVT7</accession>